<gene>
    <name evidence="2" type="ORF">AOQ84DRAFT_409202</name>
</gene>
<proteinExistence type="predicted"/>
<dbReference type="OrthoDB" id="445007at2759"/>
<feature type="region of interest" description="Disordered" evidence="1">
    <location>
        <begin position="123"/>
        <end position="148"/>
    </location>
</feature>
<accession>A0A8E2FE51</accession>
<name>A0A8E2FE51_9PEZI</name>
<protein>
    <submittedName>
        <fullName evidence="2">Uncharacterized protein</fullName>
    </submittedName>
</protein>
<dbReference type="AlphaFoldDB" id="A0A8E2FE51"/>
<reference evidence="2 3" key="1">
    <citation type="journal article" date="2016" name="Nat. Commun.">
        <title>Ectomycorrhizal ecology is imprinted in the genome of the dominant symbiotic fungus Cenococcum geophilum.</title>
        <authorList>
            <consortium name="DOE Joint Genome Institute"/>
            <person name="Peter M."/>
            <person name="Kohler A."/>
            <person name="Ohm R.A."/>
            <person name="Kuo A."/>
            <person name="Krutzmann J."/>
            <person name="Morin E."/>
            <person name="Arend M."/>
            <person name="Barry K.W."/>
            <person name="Binder M."/>
            <person name="Choi C."/>
            <person name="Clum A."/>
            <person name="Copeland A."/>
            <person name="Grisel N."/>
            <person name="Haridas S."/>
            <person name="Kipfer T."/>
            <person name="LaButti K."/>
            <person name="Lindquist E."/>
            <person name="Lipzen A."/>
            <person name="Maire R."/>
            <person name="Meier B."/>
            <person name="Mihaltcheva S."/>
            <person name="Molinier V."/>
            <person name="Murat C."/>
            <person name="Poggeler S."/>
            <person name="Quandt C.A."/>
            <person name="Sperisen C."/>
            <person name="Tritt A."/>
            <person name="Tisserant E."/>
            <person name="Crous P.W."/>
            <person name="Henrissat B."/>
            <person name="Nehls U."/>
            <person name="Egli S."/>
            <person name="Spatafora J.W."/>
            <person name="Grigoriev I.V."/>
            <person name="Martin F.M."/>
        </authorList>
    </citation>
    <scope>NUCLEOTIDE SEQUENCE [LARGE SCALE GENOMIC DNA]</scope>
    <source>
        <strain evidence="2 3">CBS 207.34</strain>
    </source>
</reference>
<evidence type="ECO:0000256" key="1">
    <source>
        <dbReference type="SAM" id="MobiDB-lite"/>
    </source>
</evidence>
<dbReference type="SUPFAM" id="SSF51197">
    <property type="entry name" value="Clavaminate synthase-like"/>
    <property type="match status" value="1"/>
</dbReference>
<sequence>KLHLEAPKEELPQWHQDLLRDGSCVFKGALSPNRAGEIANDMYTWLEGFNLGYNRHDPSTVHKDKLPVINEKGMCMSYAVAHEGFVWRVRTEPKLIEAFASVYKDSDLIVSFDAVNFGFPNRTDLPPNKPWPHQDQDPTKPGFRCLQG</sequence>
<feature type="non-terminal residue" evidence="2">
    <location>
        <position position="148"/>
    </location>
</feature>
<dbReference type="Proteomes" id="UP000250140">
    <property type="component" value="Unassembled WGS sequence"/>
</dbReference>
<evidence type="ECO:0000313" key="2">
    <source>
        <dbReference type="EMBL" id="OCL15291.1"/>
    </source>
</evidence>
<keyword evidence="3" id="KW-1185">Reference proteome</keyword>
<organism evidence="2 3">
    <name type="scientific">Glonium stellatum</name>
    <dbReference type="NCBI Taxonomy" id="574774"/>
    <lineage>
        <taxon>Eukaryota</taxon>
        <taxon>Fungi</taxon>
        <taxon>Dikarya</taxon>
        <taxon>Ascomycota</taxon>
        <taxon>Pezizomycotina</taxon>
        <taxon>Dothideomycetes</taxon>
        <taxon>Pleosporomycetidae</taxon>
        <taxon>Gloniales</taxon>
        <taxon>Gloniaceae</taxon>
        <taxon>Glonium</taxon>
    </lineage>
</organism>
<dbReference type="EMBL" id="KV748463">
    <property type="protein sequence ID" value="OCL15291.1"/>
    <property type="molecule type" value="Genomic_DNA"/>
</dbReference>
<evidence type="ECO:0000313" key="3">
    <source>
        <dbReference type="Proteomes" id="UP000250140"/>
    </source>
</evidence>
<dbReference type="PANTHER" id="PTHR31630">
    <property type="entry name" value="PHYTANOYL-COA DIOXYGENASE-RELATED-RELATED"/>
    <property type="match status" value="1"/>
</dbReference>
<dbReference type="PANTHER" id="PTHR31630:SF7">
    <property type="entry name" value="PHYTANOYL-COA DIOXYGENASE"/>
    <property type="match status" value="1"/>
</dbReference>